<dbReference type="PANTHER" id="PTHR13847:SF281">
    <property type="entry name" value="FAD DEPENDENT OXIDOREDUCTASE DOMAIN-CONTAINING PROTEIN"/>
    <property type="match status" value="1"/>
</dbReference>
<keyword evidence="4" id="KW-0411">Iron-sulfur</keyword>
<feature type="domain" description="Rieske" evidence="5">
    <location>
        <begin position="445"/>
        <end position="524"/>
    </location>
</feature>
<gene>
    <name evidence="6" type="ORF">P167DRAFT_492735</name>
</gene>
<dbReference type="SUPFAM" id="SSF51905">
    <property type="entry name" value="FAD/NAD(P)-binding domain"/>
    <property type="match status" value="1"/>
</dbReference>
<proteinExistence type="predicted"/>
<dbReference type="Proteomes" id="UP000277580">
    <property type="component" value="Unassembled WGS sequence"/>
</dbReference>
<dbReference type="EMBL" id="ML119153">
    <property type="protein sequence ID" value="RPB09316.1"/>
    <property type="molecule type" value="Genomic_DNA"/>
</dbReference>
<evidence type="ECO:0000256" key="2">
    <source>
        <dbReference type="ARBA" id="ARBA00022723"/>
    </source>
</evidence>
<sequence length="538" mass="58967">MDHTSGYKQPVWIATEPYSNFPEFPKLDKNLSTEVLIVGAGIAGISAAYECVKRGKSVTLIDARAVLSGETGRTSGHLSSALDDNYYELIKTFGEDGAKKAFDSHQYALEHIGEVAAAEGIDCEYRTLPGYQIVEVPDSHPDYSSKNDLPQELEACKKLGIKVNYNEKGSIGEAYTGAVLEWPKQATFHPTKYLNGILKSLSTKHKGLFQAYSHTRMSKHKDSGSGVTVTTEGGHEIDAKHMIMATNVPLHMLEVIDKEAFYRTYCVAMRAPKGAYKDILIYDNGDPYVYVKKTAHPDPKYEYIITGGEDHKVGQESTEGYEAHYKKLADWTRAHFPFVEDVEFKWSGQIVEPNDYMAYIGHNTGSDRDVYINTGDSGNGLTHGVIAGKLLSDLIEGVDNPWAGLYSPSRKPKPRTIPDVISENLNQNLQYKRYIVSDVSDIEEIPPCSGAVMHGGLSKLGKPIAVYKDGEGNVTKFSAICPHLHGVVAWNASEKSWDCPVHGSRFDGLTGKCVMGPSNRGLAAEDEAAKQAQSGTSG</sequence>
<keyword evidence="2" id="KW-0479">Metal-binding</keyword>
<dbReference type="OrthoDB" id="429143at2759"/>
<dbReference type="Pfam" id="PF01266">
    <property type="entry name" value="DAO"/>
    <property type="match status" value="1"/>
</dbReference>
<dbReference type="Gene3D" id="3.50.50.60">
    <property type="entry name" value="FAD/NAD(P)-binding domain"/>
    <property type="match status" value="1"/>
</dbReference>
<evidence type="ECO:0000256" key="3">
    <source>
        <dbReference type="ARBA" id="ARBA00023004"/>
    </source>
</evidence>
<evidence type="ECO:0000313" key="7">
    <source>
        <dbReference type="Proteomes" id="UP000277580"/>
    </source>
</evidence>
<evidence type="ECO:0000313" key="6">
    <source>
        <dbReference type="EMBL" id="RPB09316.1"/>
    </source>
</evidence>
<dbReference type="InterPro" id="IPR036922">
    <property type="entry name" value="Rieske_2Fe-2S_sf"/>
</dbReference>
<dbReference type="GO" id="GO:0005737">
    <property type="term" value="C:cytoplasm"/>
    <property type="evidence" value="ECO:0007669"/>
    <property type="project" value="TreeGrafter"/>
</dbReference>
<keyword evidence="1" id="KW-0001">2Fe-2S</keyword>
<evidence type="ECO:0000256" key="1">
    <source>
        <dbReference type="ARBA" id="ARBA00022714"/>
    </source>
</evidence>
<dbReference type="PROSITE" id="PS51296">
    <property type="entry name" value="RIESKE"/>
    <property type="match status" value="1"/>
</dbReference>
<dbReference type="InterPro" id="IPR017941">
    <property type="entry name" value="Rieske_2Fe-2S"/>
</dbReference>
<reference evidence="6 7" key="1">
    <citation type="journal article" date="2018" name="Nat. Ecol. Evol.">
        <title>Pezizomycetes genomes reveal the molecular basis of ectomycorrhizal truffle lifestyle.</title>
        <authorList>
            <person name="Murat C."/>
            <person name="Payen T."/>
            <person name="Noel B."/>
            <person name="Kuo A."/>
            <person name="Morin E."/>
            <person name="Chen J."/>
            <person name="Kohler A."/>
            <person name="Krizsan K."/>
            <person name="Balestrini R."/>
            <person name="Da Silva C."/>
            <person name="Montanini B."/>
            <person name="Hainaut M."/>
            <person name="Levati E."/>
            <person name="Barry K.W."/>
            <person name="Belfiori B."/>
            <person name="Cichocki N."/>
            <person name="Clum A."/>
            <person name="Dockter R.B."/>
            <person name="Fauchery L."/>
            <person name="Guy J."/>
            <person name="Iotti M."/>
            <person name="Le Tacon F."/>
            <person name="Lindquist E.A."/>
            <person name="Lipzen A."/>
            <person name="Malagnac F."/>
            <person name="Mello A."/>
            <person name="Molinier V."/>
            <person name="Miyauchi S."/>
            <person name="Poulain J."/>
            <person name="Riccioni C."/>
            <person name="Rubini A."/>
            <person name="Sitrit Y."/>
            <person name="Splivallo R."/>
            <person name="Traeger S."/>
            <person name="Wang M."/>
            <person name="Zifcakova L."/>
            <person name="Wipf D."/>
            <person name="Zambonelli A."/>
            <person name="Paolocci F."/>
            <person name="Nowrousian M."/>
            <person name="Ottonello S."/>
            <person name="Baldrian P."/>
            <person name="Spatafora J.W."/>
            <person name="Henrissat B."/>
            <person name="Nagy L.G."/>
            <person name="Aury J.M."/>
            <person name="Wincker P."/>
            <person name="Grigoriev I.V."/>
            <person name="Bonfante P."/>
            <person name="Martin F.M."/>
        </authorList>
    </citation>
    <scope>NUCLEOTIDE SEQUENCE [LARGE SCALE GENOMIC DNA]</scope>
    <source>
        <strain evidence="6 7">CCBAS932</strain>
    </source>
</reference>
<dbReference type="InterPro" id="IPR036188">
    <property type="entry name" value="FAD/NAD-bd_sf"/>
</dbReference>
<accession>A0A3N4KFH7</accession>
<organism evidence="6 7">
    <name type="scientific">Morchella conica CCBAS932</name>
    <dbReference type="NCBI Taxonomy" id="1392247"/>
    <lineage>
        <taxon>Eukaryota</taxon>
        <taxon>Fungi</taxon>
        <taxon>Dikarya</taxon>
        <taxon>Ascomycota</taxon>
        <taxon>Pezizomycotina</taxon>
        <taxon>Pezizomycetes</taxon>
        <taxon>Pezizales</taxon>
        <taxon>Morchellaceae</taxon>
        <taxon>Morchella</taxon>
    </lineage>
</organism>
<protein>
    <submittedName>
        <fullName evidence="6">Gamma-glutamylputrescine oxidoreductase</fullName>
    </submittedName>
</protein>
<evidence type="ECO:0000256" key="4">
    <source>
        <dbReference type="ARBA" id="ARBA00023014"/>
    </source>
</evidence>
<dbReference type="SUPFAM" id="SSF50022">
    <property type="entry name" value="ISP domain"/>
    <property type="match status" value="1"/>
</dbReference>
<dbReference type="GO" id="GO:0046872">
    <property type="term" value="F:metal ion binding"/>
    <property type="evidence" value="ECO:0007669"/>
    <property type="project" value="UniProtKB-KW"/>
</dbReference>
<dbReference type="GO" id="GO:0051537">
    <property type="term" value="F:2 iron, 2 sulfur cluster binding"/>
    <property type="evidence" value="ECO:0007669"/>
    <property type="project" value="UniProtKB-KW"/>
</dbReference>
<keyword evidence="7" id="KW-1185">Reference proteome</keyword>
<dbReference type="Gene3D" id="2.102.10.10">
    <property type="entry name" value="Rieske [2Fe-2S] iron-sulphur domain"/>
    <property type="match status" value="1"/>
</dbReference>
<keyword evidence="3" id="KW-0408">Iron</keyword>
<dbReference type="Pfam" id="PF00355">
    <property type="entry name" value="Rieske"/>
    <property type="match status" value="1"/>
</dbReference>
<dbReference type="Gene3D" id="3.30.9.10">
    <property type="entry name" value="D-Amino Acid Oxidase, subunit A, domain 2"/>
    <property type="match status" value="1"/>
</dbReference>
<dbReference type="AlphaFoldDB" id="A0A3N4KFH7"/>
<evidence type="ECO:0000259" key="5">
    <source>
        <dbReference type="PROSITE" id="PS51296"/>
    </source>
</evidence>
<dbReference type="InterPro" id="IPR006076">
    <property type="entry name" value="FAD-dep_OxRdtase"/>
</dbReference>
<dbReference type="InParanoid" id="A0A3N4KFH7"/>
<dbReference type="PANTHER" id="PTHR13847">
    <property type="entry name" value="SARCOSINE DEHYDROGENASE-RELATED"/>
    <property type="match status" value="1"/>
</dbReference>
<name>A0A3N4KFH7_9PEZI</name>